<feature type="domain" description="Nucleolar 27S pre-rRNA processing Urb2/Npa2 C-terminal" evidence="1">
    <location>
        <begin position="900"/>
        <end position="1118"/>
    </location>
</feature>
<dbReference type="Proteomes" id="UP001161017">
    <property type="component" value="Unassembled WGS sequence"/>
</dbReference>
<dbReference type="Pfam" id="PF10441">
    <property type="entry name" value="Urb2"/>
    <property type="match status" value="1"/>
</dbReference>
<keyword evidence="3" id="KW-1185">Reference proteome</keyword>
<dbReference type="GO" id="GO:0005730">
    <property type="term" value="C:nucleolus"/>
    <property type="evidence" value="ECO:0007669"/>
    <property type="project" value="TreeGrafter"/>
</dbReference>
<dbReference type="PANTHER" id="PTHR15682">
    <property type="entry name" value="UNHEALTHY RIBOSOME BIOGENESIS PROTEIN 2 HOMOLOG"/>
    <property type="match status" value="1"/>
</dbReference>
<evidence type="ECO:0000313" key="2">
    <source>
        <dbReference type="EMBL" id="MDI1488622.1"/>
    </source>
</evidence>
<dbReference type="AlphaFoldDB" id="A0AA43QLF3"/>
<dbReference type="PANTHER" id="PTHR15682:SF2">
    <property type="entry name" value="UNHEALTHY RIBOSOME BIOGENESIS PROTEIN 2 HOMOLOG"/>
    <property type="match status" value="1"/>
</dbReference>
<proteinExistence type="predicted"/>
<gene>
    <name evidence="2" type="ORF">OHK93_007897</name>
</gene>
<evidence type="ECO:0000313" key="3">
    <source>
        <dbReference type="Proteomes" id="UP001161017"/>
    </source>
</evidence>
<dbReference type="InterPro" id="IPR018849">
    <property type="entry name" value="Urb2/Npa2_C"/>
</dbReference>
<name>A0AA43QLF3_9LECA</name>
<comment type="caution">
    <text evidence="2">The sequence shown here is derived from an EMBL/GenBank/DDBJ whole genome shotgun (WGS) entry which is preliminary data.</text>
</comment>
<dbReference type="InterPro" id="IPR052609">
    <property type="entry name" value="Ribosome_Biogenesis_Reg"/>
</dbReference>
<organism evidence="2 3">
    <name type="scientific">Ramalina farinacea</name>
    <dbReference type="NCBI Taxonomy" id="258253"/>
    <lineage>
        <taxon>Eukaryota</taxon>
        <taxon>Fungi</taxon>
        <taxon>Dikarya</taxon>
        <taxon>Ascomycota</taxon>
        <taxon>Pezizomycotina</taxon>
        <taxon>Lecanoromycetes</taxon>
        <taxon>OSLEUM clade</taxon>
        <taxon>Lecanoromycetidae</taxon>
        <taxon>Lecanorales</taxon>
        <taxon>Lecanorineae</taxon>
        <taxon>Ramalinaceae</taxon>
        <taxon>Ramalina</taxon>
    </lineage>
</organism>
<accession>A0AA43QLF3</accession>
<sequence length="1119" mass="124478">MAPISLPSASQRPPTSVLTLDQDGTWKAKLAKAIDLLGLPPYPLYFPNQTWAQYRVEVEHRSVVPDPRVEYTSRWLLGKLEPDGIRATPESKDAHTWYLLTQLLPKCSAAAIARLLKAHSLPRILKSTFLWLRDELVAQLQKPDPESEDDVPKATFKPSASTHAVLRYQYLGFVGRILGLLLHIQGGETSNVFEASHRRHITQSMKAEPNQLAHIMGRVFYICNQILQANAGGTVRSVTELSTTTFISLFIDMFELQYKWSNEFAKAAIDDAFISSAAVPSLQLLDTCQHWPVSQFQDEVKQLSDKLRTLLKGHTISPIRTTLTSANNSAKMTVFDSLRKSLSARPLCATARMPSPRALQNTRGYLQTSFLSQLYGLAIESCQKRSSTVGQADVSWLEGLFVKLSGIAGILLPPQSHSDAQICHKRLLTRMLDAAIEARMTLSVSLLQSILGKDSGILEVGLKNNAGKYLVNKCLSVDADVFVLPSTSSVSSSYGYRPPNVYLKKLLAELTEYESHDDDEKGQIRDLVLLPLLHGFIRARDLLGFLEHWQEQLDISEVRRNGESSQTLSSPGLWEDEALLNAVATAMDSFTTSQIRQIFAKLSDDKTMPQGLSSPRITTLSSSVILYSVYRGISGHDKLGKLNDLAYSTFGSLQARLNKHKGNASSLRWRYWRIITAIIQRWPSLTYVGLPAVIDEALNVIKRAPSWSEDENGQREDLTQMLHPTLGYEDEIFAKLQHLPTPRDKHFVAPFVEKLSAKELETIGRFALRVARLNLQISAGDDGLITFLAQCSSTLDPSMTGKQRLPPLCNLAKEELVSYMQEAVLSMAPTQKANALRMIYGDLGERRSKLGDLHLLKVICTSINDDDVSELQSTAAQCCITMSTMLWETESDLGLCIQPMQCVAALMQKQPRMVKQSQIDALISGIAVAAHSIEMRQSLEQSGMLFTILCEIFTAVLRSHRSKIGGRYNLIVPALQGLLRCLFRPYARASTESETKLTLTDVHAAEYSRILTMLCDPTVSAVTKPRKRLHAELNDETKKARSIAGQHLPALVMEYCRCQLSGKIPPDMGAALQVGLWAILQVMTQDRIKAMSAAMDSNSRSVFRSLYDDFKKSGRWSGG</sequence>
<reference evidence="2" key="1">
    <citation type="journal article" date="2023" name="Genome Biol. Evol.">
        <title>First Whole Genome Sequence and Flow Cytometry Genome Size Data for the Lichen-Forming Fungus Ramalina farinacea (Ascomycota).</title>
        <authorList>
            <person name="Llewellyn T."/>
            <person name="Mian S."/>
            <person name="Hill R."/>
            <person name="Leitch I.J."/>
            <person name="Gaya E."/>
        </authorList>
    </citation>
    <scope>NUCLEOTIDE SEQUENCE</scope>
    <source>
        <strain evidence="2">LIQ254RAFAR</strain>
    </source>
</reference>
<dbReference type="EMBL" id="JAPUFD010000007">
    <property type="protein sequence ID" value="MDI1488622.1"/>
    <property type="molecule type" value="Genomic_DNA"/>
</dbReference>
<protein>
    <recommendedName>
        <fullName evidence="1">Nucleolar 27S pre-rRNA processing Urb2/Npa2 C-terminal domain-containing protein</fullName>
    </recommendedName>
</protein>
<dbReference type="GO" id="GO:0042254">
    <property type="term" value="P:ribosome biogenesis"/>
    <property type="evidence" value="ECO:0007669"/>
    <property type="project" value="TreeGrafter"/>
</dbReference>
<evidence type="ECO:0000259" key="1">
    <source>
        <dbReference type="Pfam" id="PF10441"/>
    </source>
</evidence>